<gene>
    <name evidence="1" type="ORF">HINF_LOCUS63249</name>
    <name evidence="2" type="ORF">HINF_LOCUS9634</name>
</gene>
<accession>A0AA86RPC6</accession>
<name>A0AA86RPC6_9EUKA</name>
<dbReference type="Proteomes" id="UP001642409">
    <property type="component" value="Unassembled WGS sequence"/>
</dbReference>
<proteinExistence type="predicted"/>
<evidence type="ECO:0000313" key="1">
    <source>
        <dbReference type="EMBL" id="CAI9975604.1"/>
    </source>
</evidence>
<evidence type="ECO:0000313" key="2">
    <source>
        <dbReference type="EMBL" id="CAL5986892.1"/>
    </source>
</evidence>
<organism evidence="1">
    <name type="scientific">Hexamita inflata</name>
    <dbReference type="NCBI Taxonomy" id="28002"/>
    <lineage>
        <taxon>Eukaryota</taxon>
        <taxon>Metamonada</taxon>
        <taxon>Diplomonadida</taxon>
        <taxon>Hexamitidae</taxon>
        <taxon>Hexamitinae</taxon>
        <taxon>Hexamita</taxon>
    </lineage>
</organism>
<evidence type="ECO:0000313" key="3">
    <source>
        <dbReference type="Proteomes" id="UP001642409"/>
    </source>
</evidence>
<dbReference type="EMBL" id="CAXDID020000020">
    <property type="protein sequence ID" value="CAL5986892.1"/>
    <property type="molecule type" value="Genomic_DNA"/>
</dbReference>
<dbReference type="AlphaFoldDB" id="A0AA86RPC6"/>
<sequence length="122" mass="14314">MSCKKINDMYIIDQVHDIFANYQKGNRAKKVCAAEDNRAMNKRNLMQHQSSKDKKYPHRYIIRSETLLNPRKLLRINVRPRLFPQLSGKIVRPTQNQGNSLRNQIQTLKTYLKKLTTSSSII</sequence>
<keyword evidence="3" id="KW-1185">Reference proteome</keyword>
<protein>
    <submittedName>
        <fullName evidence="2">Hypothetical_protein</fullName>
    </submittedName>
</protein>
<dbReference type="EMBL" id="CATOUU010001169">
    <property type="protein sequence ID" value="CAI9975604.1"/>
    <property type="molecule type" value="Genomic_DNA"/>
</dbReference>
<reference evidence="2 3" key="2">
    <citation type="submission" date="2024-07" db="EMBL/GenBank/DDBJ databases">
        <authorList>
            <person name="Akdeniz Z."/>
        </authorList>
    </citation>
    <scope>NUCLEOTIDE SEQUENCE [LARGE SCALE GENOMIC DNA]</scope>
</reference>
<reference evidence="1" key="1">
    <citation type="submission" date="2023-06" db="EMBL/GenBank/DDBJ databases">
        <authorList>
            <person name="Kurt Z."/>
        </authorList>
    </citation>
    <scope>NUCLEOTIDE SEQUENCE</scope>
</reference>
<comment type="caution">
    <text evidence="1">The sequence shown here is derived from an EMBL/GenBank/DDBJ whole genome shotgun (WGS) entry which is preliminary data.</text>
</comment>